<organism evidence="2 3">
    <name type="scientific">Papilio machaon</name>
    <name type="common">Old World swallowtail butterfly</name>
    <dbReference type="NCBI Taxonomy" id="76193"/>
    <lineage>
        <taxon>Eukaryota</taxon>
        <taxon>Metazoa</taxon>
        <taxon>Ecdysozoa</taxon>
        <taxon>Arthropoda</taxon>
        <taxon>Hexapoda</taxon>
        <taxon>Insecta</taxon>
        <taxon>Pterygota</taxon>
        <taxon>Neoptera</taxon>
        <taxon>Endopterygota</taxon>
        <taxon>Lepidoptera</taxon>
        <taxon>Glossata</taxon>
        <taxon>Ditrysia</taxon>
        <taxon>Papilionoidea</taxon>
        <taxon>Papilionidae</taxon>
        <taxon>Papilioninae</taxon>
        <taxon>Papilio</taxon>
    </lineage>
</organism>
<dbReference type="AlphaFoldDB" id="A0A194R697"/>
<name>A0A194R697_PAPMA</name>
<accession>A0A194R697</accession>
<keyword evidence="1" id="KW-0732">Signal</keyword>
<gene>
    <name evidence="2" type="ORF">RR48_06283</name>
</gene>
<dbReference type="EMBL" id="KQ460647">
    <property type="protein sequence ID" value="KPJ13192.1"/>
    <property type="molecule type" value="Genomic_DNA"/>
</dbReference>
<evidence type="ECO:0000313" key="2">
    <source>
        <dbReference type="EMBL" id="KPJ13192.1"/>
    </source>
</evidence>
<sequence>MRMGAKRSVGLISVLAVALIGSALTDMGNECNMAGFYAELGCTALPGAADNSTVCPDAYTCPKLHPDPSMCYYRGVPYKDRSMIPQAEVKNPCSLACQCSVSGKPSFDCAAVDCVETFDDMQQECIKTYDLESCCSTGTVCGKDAVAALKTCEVDGKTYREGEAFEPKNSRKTCICTAQWNGTIDDSASCRDINCGLEIHYQDKLCQNCAPIFLGSDSVCPIAFTCPTNKSIVIRGLNLRGVSSQCVFWNMTLSVGDEVTVDEECTKCTCNVPPFVSCTKKIACNE</sequence>
<evidence type="ECO:0000256" key="1">
    <source>
        <dbReference type="SAM" id="SignalP"/>
    </source>
</evidence>
<proteinExistence type="predicted"/>
<protein>
    <recommendedName>
        <fullName evidence="4">VWFC domain-containing protein</fullName>
    </recommendedName>
</protein>
<evidence type="ECO:0000313" key="3">
    <source>
        <dbReference type="Proteomes" id="UP000053240"/>
    </source>
</evidence>
<keyword evidence="3" id="KW-1185">Reference proteome</keyword>
<dbReference type="Proteomes" id="UP000053240">
    <property type="component" value="Unassembled WGS sequence"/>
</dbReference>
<dbReference type="InParanoid" id="A0A194R697"/>
<evidence type="ECO:0008006" key="4">
    <source>
        <dbReference type="Google" id="ProtNLM"/>
    </source>
</evidence>
<feature type="signal peptide" evidence="1">
    <location>
        <begin position="1"/>
        <end position="25"/>
    </location>
</feature>
<reference evidence="2 3" key="1">
    <citation type="journal article" date="2015" name="Nat. Commun.">
        <title>Outbred genome sequencing and CRISPR/Cas9 gene editing in butterflies.</title>
        <authorList>
            <person name="Li X."/>
            <person name="Fan D."/>
            <person name="Zhang W."/>
            <person name="Liu G."/>
            <person name="Zhang L."/>
            <person name="Zhao L."/>
            <person name="Fang X."/>
            <person name="Chen L."/>
            <person name="Dong Y."/>
            <person name="Chen Y."/>
            <person name="Ding Y."/>
            <person name="Zhao R."/>
            <person name="Feng M."/>
            <person name="Zhu Y."/>
            <person name="Feng Y."/>
            <person name="Jiang X."/>
            <person name="Zhu D."/>
            <person name="Xiang H."/>
            <person name="Feng X."/>
            <person name="Li S."/>
            <person name="Wang J."/>
            <person name="Zhang G."/>
            <person name="Kronforst M.R."/>
            <person name="Wang W."/>
        </authorList>
    </citation>
    <scope>NUCLEOTIDE SEQUENCE [LARGE SCALE GENOMIC DNA]</scope>
    <source>
        <strain evidence="2">Ya'a_city_454_Pm</strain>
        <tissue evidence="2">Whole body</tissue>
    </source>
</reference>
<dbReference type="STRING" id="76193.A0A194R697"/>
<feature type="chain" id="PRO_5008264953" description="VWFC domain-containing protein" evidence="1">
    <location>
        <begin position="26"/>
        <end position="286"/>
    </location>
</feature>